<sequence>MAIAGALAHTHVPLPIRPVAAPVTRRTGSKQNTLAKKHIHVQWSKSSTWAWRFAAAPPACLVWVAGRNPRRHPREDLKMVAYIHPSGLAPGGTRRDPEGTPQKLWQRWQAEEEEMPATAAVYPRQAPEEINKREKTKPR</sequence>
<evidence type="ECO:0000313" key="1">
    <source>
        <dbReference type="EMBL" id="EMS64236.1"/>
    </source>
</evidence>
<organism evidence="1">
    <name type="scientific">Triticum urartu</name>
    <name type="common">Red wild einkorn</name>
    <name type="synonym">Crithodium urartu</name>
    <dbReference type="NCBI Taxonomy" id="4572"/>
    <lineage>
        <taxon>Eukaryota</taxon>
        <taxon>Viridiplantae</taxon>
        <taxon>Streptophyta</taxon>
        <taxon>Embryophyta</taxon>
        <taxon>Tracheophyta</taxon>
        <taxon>Spermatophyta</taxon>
        <taxon>Magnoliopsida</taxon>
        <taxon>Liliopsida</taxon>
        <taxon>Poales</taxon>
        <taxon>Poaceae</taxon>
        <taxon>BOP clade</taxon>
        <taxon>Pooideae</taxon>
        <taxon>Triticodae</taxon>
        <taxon>Triticeae</taxon>
        <taxon>Triticinae</taxon>
        <taxon>Triticum</taxon>
    </lineage>
</organism>
<dbReference type="EMBL" id="KD058353">
    <property type="protein sequence ID" value="EMS64236.1"/>
    <property type="molecule type" value="Genomic_DNA"/>
</dbReference>
<protein>
    <submittedName>
        <fullName evidence="1">Uncharacterized protein</fullName>
    </submittedName>
</protein>
<dbReference type="OMA" id="STWAWRF"/>
<name>M7ZX49_TRIUA</name>
<accession>M7ZX49</accession>
<reference evidence="1" key="1">
    <citation type="journal article" date="2013" name="Nature">
        <title>Draft genome of the wheat A-genome progenitor Triticum urartu.</title>
        <authorList>
            <person name="Ling H.Q."/>
            <person name="Zhao S."/>
            <person name="Liu D."/>
            <person name="Wang J."/>
            <person name="Sun H."/>
            <person name="Zhang C."/>
            <person name="Fan H."/>
            <person name="Li D."/>
            <person name="Dong L."/>
            <person name="Tao Y."/>
            <person name="Gao C."/>
            <person name="Wu H."/>
            <person name="Li Y."/>
            <person name="Cui Y."/>
            <person name="Guo X."/>
            <person name="Zheng S."/>
            <person name="Wang B."/>
            <person name="Yu K."/>
            <person name="Liang Q."/>
            <person name="Yang W."/>
            <person name="Lou X."/>
            <person name="Chen J."/>
            <person name="Feng M."/>
            <person name="Jian J."/>
            <person name="Zhang X."/>
            <person name="Luo G."/>
            <person name="Jiang Y."/>
            <person name="Liu J."/>
            <person name="Wang Z."/>
            <person name="Sha Y."/>
            <person name="Zhang B."/>
            <person name="Wu H."/>
            <person name="Tang D."/>
            <person name="Shen Q."/>
            <person name="Xue P."/>
            <person name="Zou S."/>
            <person name="Wang X."/>
            <person name="Liu X."/>
            <person name="Wang F."/>
            <person name="Yang Y."/>
            <person name="An X."/>
            <person name="Dong Z."/>
            <person name="Zhang K."/>
            <person name="Zhang X."/>
            <person name="Luo M.C."/>
            <person name="Dvorak J."/>
            <person name="Tong Y."/>
            <person name="Wang J."/>
            <person name="Yang H."/>
            <person name="Li Z."/>
            <person name="Wang D."/>
            <person name="Zhang A."/>
            <person name="Wang J."/>
        </authorList>
    </citation>
    <scope>NUCLEOTIDE SEQUENCE</scope>
</reference>
<dbReference type="AlphaFoldDB" id="M7ZX49"/>
<gene>
    <name evidence="1" type="ORF">TRIUR3_31658</name>
</gene>
<proteinExistence type="predicted"/>